<organism evidence="4 5">
    <name type="scientific">Capronia coronata CBS 617.96</name>
    <dbReference type="NCBI Taxonomy" id="1182541"/>
    <lineage>
        <taxon>Eukaryota</taxon>
        <taxon>Fungi</taxon>
        <taxon>Dikarya</taxon>
        <taxon>Ascomycota</taxon>
        <taxon>Pezizomycotina</taxon>
        <taxon>Eurotiomycetes</taxon>
        <taxon>Chaetothyriomycetidae</taxon>
        <taxon>Chaetothyriales</taxon>
        <taxon>Herpotrichiellaceae</taxon>
        <taxon>Capronia</taxon>
    </lineage>
</organism>
<reference evidence="4 5" key="1">
    <citation type="submission" date="2013-03" db="EMBL/GenBank/DDBJ databases">
        <title>The Genome Sequence of Capronia coronata CBS 617.96.</title>
        <authorList>
            <consortium name="The Broad Institute Genomics Platform"/>
            <person name="Cuomo C."/>
            <person name="de Hoog S."/>
            <person name="Gorbushina A."/>
            <person name="Walker B."/>
            <person name="Young S.K."/>
            <person name="Zeng Q."/>
            <person name="Gargeya S."/>
            <person name="Fitzgerald M."/>
            <person name="Haas B."/>
            <person name="Abouelleil A."/>
            <person name="Allen A.W."/>
            <person name="Alvarado L."/>
            <person name="Arachchi H.M."/>
            <person name="Berlin A.M."/>
            <person name="Chapman S.B."/>
            <person name="Gainer-Dewar J."/>
            <person name="Goldberg J."/>
            <person name="Griggs A."/>
            <person name="Gujja S."/>
            <person name="Hansen M."/>
            <person name="Howarth C."/>
            <person name="Imamovic A."/>
            <person name="Ireland A."/>
            <person name="Larimer J."/>
            <person name="McCowan C."/>
            <person name="Murphy C."/>
            <person name="Pearson M."/>
            <person name="Poon T.W."/>
            <person name="Priest M."/>
            <person name="Roberts A."/>
            <person name="Saif S."/>
            <person name="Shea T."/>
            <person name="Sisk P."/>
            <person name="Sykes S."/>
            <person name="Wortman J."/>
            <person name="Nusbaum C."/>
            <person name="Birren B."/>
        </authorList>
    </citation>
    <scope>NUCLEOTIDE SEQUENCE [LARGE SCALE GENOMIC DNA]</scope>
    <source>
        <strain evidence="4 5">CBS 617.96</strain>
    </source>
</reference>
<evidence type="ECO:0000313" key="4">
    <source>
        <dbReference type="EMBL" id="EXJ87945.1"/>
    </source>
</evidence>
<dbReference type="AlphaFoldDB" id="W9YE70"/>
<dbReference type="Proteomes" id="UP000019484">
    <property type="component" value="Unassembled WGS sequence"/>
</dbReference>
<evidence type="ECO:0000256" key="2">
    <source>
        <dbReference type="ARBA" id="ARBA00022857"/>
    </source>
</evidence>
<keyword evidence="2" id="KW-0521">NADP</keyword>
<evidence type="ECO:0000256" key="1">
    <source>
        <dbReference type="ARBA" id="ARBA00006484"/>
    </source>
</evidence>
<dbReference type="GeneID" id="19159750"/>
<evidence type="ECO:0008006" key="6">
    <source>
        <dbReference type="Google" id="ProtNLM"/>
    </source>
</evidence>
<dbReference type="PANTHER" id="PTHR24320:SF236">
    <property type="entry name" value="SHORT-CHAIN DEHYDROGENASE-RELATED"/>
    <property type="match status" value="1"/>
</dbReference>
<protein>
    <recommendedName>
        <fullName evidence="6">Alcohol dehydrogenase</fullName>
    </recommendedName>
</protein>
<dbReference type="eggNOG" id="KOG1208">
    <property type="taxonomic scope" value="Eukaryota"/>
</dbReference>
<dbReference type="Gene3D" id="3.40.50.720">
    <property type="entry name" value="NAD(P)-binding Rossmann-like Domain"/>
    <property type="match status" value="1"/>
</dbReference>
<dbReference type="PANTHER" id="PTHR24320">
    <property type="entry name" value="RETINOL DEHYDROGENASE"/>
    <property type="match status" value="1"/>
</dbReference>
<sequence length="347" mass="38436">MFSSLRTFYSQSFNIPPPSLTEHNLPDQSGKVFLITGANTGIGAQLASILYQRNGTVYVAARTASKAHDTIDRIRQSHPSSTGRLEYLHLDLSDLASVKACVEDFLARETKLHWLNNNAAVMAPPEGSTGAQGLDLTYQTNILGPYLLTKLLLPVLRRTAAAASETTFTPAPVRVSWAGSIGIILNSPRGGISWKRKEDGDDTLDDSLGLMTVYSASKAANWFFAQEFGKRFGDRDRVLHNCYNPGNLQSELQRHSGTAMPRWFNWLLHRFLLFPAIYGAYTELYAGLSPDLTLKDDQGVYVVPWGRKSGVDGADGMRRDIQLEAAKEGGNAQKLMDWCERVTREFC</sequence>
<name>W9YE70_9EURO</name>
<comment type="similarity">
    <text evidence="1">Belongs to the short-chain dehydrogenases/reductases (SDR) family.</text>
</comment>
<evidence type="ECO:0000313" key="5">
    <source>
        <dbReference type="Proteomes" id="UP000019484"/>
    </source>
</evidence>
<keyword evidence="5" id="KW-1185">Reference proteome</keyword>
<dbReference type="EMBL" id="AMWN01000004">
    <property type="protein sequence ID" value="EXJ87945.1"/>
    <property type="molecule type" value="Genomic_DNA"/>
</dbReference>
<gene>
    <name evidence="4" type="ORF">A1O1_04872</name>
</gene>
<accession>W9YE70</accession>
<dbReference type="InterPro" id="IPR036291">
    <property type="entry name" value="NAD(P)-bd_dom_sf"/>
</dbReference>
<evidence type="ECO:0000256" key="3">
    <source>
        <dbReference type="ARBA" id="ARBA00023002"/>
    </source>
</evidence>
<keyword evidence="3" id="KW-0560">Oxidoreductase</keyword>
<dbReference type="PRINTS" id="PR00081">
    <property type="entry name" value="GDHRDH"/>
</dbReference>
<dbReference type="OrthoDB" id="191139at2759"/>
<proteinExistence type="inferred from homology"/>
<dbReference type="Pfam" id="PF00106">
    <property type="entry name" value="adh_short"/>
    <property type="match status" value="1"/>
</dbReference>
<dbReference type="RefSeq" id="XP_007723951.1">
    <property type="nucleotide sequence ID" value="XM_007725761.1"/>
</dbReference>
<dbReference type="GO" id="GO:0016491">
    <property type="term" value="F:oxidoreductase activity"/>
    <property type="evidence" value="ECO:0007669"/>
    <property type="project" value="UniProtKB-KW"/>
</dbReference>
<dbReference type="HOGENOM" id="CLU_010194_44_6_1"/>
<dbReference type="STRING" id="1182541.W9YE70"/>
<comment type="caution">
    <text evidence="4">The sequence shown here is derived from an EMBL/GenBank/DDBJ whole genome shotgun (WGS) entry which is preliminary data.</text>
</comment>
<dbReference type="SUPFAM" id="SSF51735">
    <property type="entry name" value="NAD(P)-binding Rossmann-fold domains"/>
    <property type="match status" value="1"/>
</dbReference>
<dbReference type="InterPro" id="IPR002347">
    <property type="entry name" value="SDR_fam"/>
</dbReference>